<dbReference type="Proteomes" id="UP000199337">
    <property type="component" value="Unassembled WGS sequence"/>
</dbReference>
<dbReference type="PANTHER" id="PTHR42912:SF80">
    <property type="entry name" value="METHYLTRANSFERASE DOMAIN-CONTAINING PROTEIN"/>
    <property type="match status" value="1"/>
</dbReference>
<dbReference type="SUPFAM" id="SSF53335">
    <property type="entry name" value="S-adenosyl-L-methionine-dependent methyltransferases"/>
    <property type="match status" value="1"/>
</dbReference>
<feature type="domain" description="Methyltransferase type 11" evidence="1">
    <location>
        <begin position="51"/>
        <end position="145"/>
    </location>
</feature>
<dbReference type="InterPro" id="IPR029063">
    <property type="entry name" value="SAM-dependent_MTases_sf"/>
</dbReference>
<dbReference type="CDD" id="cd02440">
    <property type="entry name" value="AdoMet_MTases"/>
    <property type="match status" value="1"/>
</dbReference>
<dbReference type="AlphaFoldDB" id="A0A1I2SYD2"/>
<evidence type="ECO:0000259" key="1">
    <source>
        <dbReference type="Pfam" id="PF08241"/>
    </source>
</evidence>
<dbReference type="RefSeq" id="WP_092471295.1">
    <property type="nucleotide sequence ID" value="NZ_FOOX01000006.1"/>
</dbReference>
<gene>
    <name evidence="2" type="ORF">SAMN05660649_02072</name>
</gene>
<evidence type="ECO:0000313" key="2">
    <source>
        <dbReference type="EMBL" id="SFG57732.1"/>
    </source>
</evidence>
<sequence>MDIQKRIENYWQNRSGSYSKHVLEEMNSFKKDAWAALIDEHRPDGKPLKVLDIGTGPGFFALLLSGMGHRVTAIDCTDNMLAEAENNVRAAGYQVEFHNMDSHQLDFAGGTFDLIICRNLTWTLRDPHQAYREWHRVLKPRGRLMVFDANWHIRLFDPEMDRWHREDLERARQMGFPDPHADVNREESDNIARNLYLSNRWRPRWDAGALLNCGFGKVFIDADISNRVWNEKDKVLYRSTPMFMAGAEKKDDFN</sequence>
<organism evidence="2 3">
    <name type="scientific">Desulfotruncus arcticus DSM 17038</name>
    <dbReference type="NCBI Taxonomy" id="1121424"/>
    <lineage>
        <taxon>Bacteria</taxon>
        <taxon>Bacillati</taxon>
        <taxon>Bacillota</taxon>
        <taxon>Clostridia</taxon>
        <taxon>Eubacteriales</taxon>
        <taxon>Desulfallaceae</taxon>
        <taxon>Desulfotruncus</taxon>
    </lineage>
</organism>
<dbReference type="Gene3D" id="3.40.50.150">
    <property type="entry name" value="Vaccinia Virus protein VP39"/>
    <property type="match status" value="1"/>
</dbReference>
<protein>
    <submittedName>
        <fullName evidence="2">Methyltransferase domain-containing protein</fullName>
    </submittedName>
</protein>
<keyword evidence="2" id="KW-0808">Transferase</keyword>
<dbReference type="Pfam" id="PF08241">
    <property type="entry name" value="Methyltransf_11"/>
    <property type="match status" value="1"/>
</dbReference>
<name>A0A1I2SYD2_9FIRM</name>
<dbReference type="EMBL" id="FOOX01000006">
    <property type="protein sequence ID" value="SFG57732.1"/>
    <property type="molecule type" value="Genomic_DNA"/>
</dbReference>
<keyword evidence="2" id="KW-0489">Methyltransferase</keyword>
<reference evidence="3" key="1">
    <citation type="submission" date="2016-10" db="EMBL/GenBank/DDBJ databases">
        <authorList>
            <person name="Varghese N."/>
            <person name="Submissions S."/>
        </authorList>
    </citation>
    <scope>NUCLEOTIDE SEQUENCE [LARGE SCALE GENOMIC DNA]</scope>
    <source>
        <strain evidence="3">DSM 17038</strain>
    </source>
</reference>
<dbReference type="InterPro" id="IPR013216">
    <property type="entry name" value="Methyltransf_11"/>
</dbReference>
<dbReference type="OrthoDB" id="9784101at2"/>
<accession>A0A1I2SYD2</accession>
<dbReference type="InterPro" id="IPR050508">
    <property type="entry name" value="Methyltransf_Superfamily"/>
</dbReference>
<dbReference type="GO" id="GO:0008757">
    <property type="term" value="F:S-adenosylmethionine-dependent methyltransferase activity"/>
    <property type="evidence" value="ECO:0007669"/>
    <property type="project" value="InterPro"/>
</dbReference>
<dbReference type="GO" id="GO:0032259">
    <property type="term" value="P:methylation"/>
    <property type="evidence" value="ECO:0007669"/>
    <property type="project" value="UniProtKB-KW"/>
</dbReference>
<dbReference type="PANTHER" id="PTHR42912">
    <property type="entry name" value="METHYLTRANSFERASE"/>
    <property type="match status" value="1"/>
</dbReference>
<dbReference type="STRING" id="341036.SAMN05660649_02072"/>
<proteinExistence type="predicted"/>
<evidence type="ECO:0000313" key="3">
    <source>
        <dbReference type="Proteomes" id="UP000199337"/>
    </source>
</evidence>
<keyword evidence="3" id="KW-1185">Reference proteome</keyword>